<evidence type="ECO:0000256" key="2">
    <source>
        <dbReference type="ARBA" id="ARBA00003267"/>
    </source>
</evidence>
<dbReference type="InterPro" id="IPR035466">
    <property type="entry name" value="GlmS/AgaS_SIS"/>
</dbReference>
<dbReference type="EMBL" id="KZ857440">
    <property type="protein sequence ID" value="RDX45194.1"/>
    <property type="molecule type" value="Genomic_DNA"/>
</dbReference>
<dbReference type="Gene3D" id="3.40.50.10490">
    <property type="entry name" value="Glucose-6-phosphate isomerase like protein, domain 1"/>
    <property type="match status" value="2"/>
</dbReference>
<dbReference type="PANTHER" id="PTHR10937:SF0">
    <property type="entry name" value="GLUTAMINE--FRUCTOSE-6-PHOSPHATE TRANSAMINASE (ISOMERIZING)"/>
    <property type="match status" value="1"/>
</dbReference>
<dbReference type="GO" id="GO:0006048">
    <property type="term" value="P:UDP-N-acetylglucosamine biosynthetic process"/>
    <property type="evidence" value="ECO:0007669"/>
    <property type="project" value="UniProtKB-UniPathway"/>
</dbReference>
<dbReference type="OrthoDB" id="15235at2759"/>
<dbReference type="InterPro" id="IPR005855">
    <property type="entry name" value="GFAT"/>
</dbReference>
<comment type="function">
    <text evidence="2">Involved in amino sugar synthesis (formation of chitin, supplies the amino sugars of asparagine-linked oligosaccharides of glycoproteins).</text>
</comment>
<organism evidence="14 15">
    <name type="scientific">Lentinus brumalis</name>
    <dbReference type="NCBI Taxonomy" id="2498619"/>
    <lineage>
        <taxon>Eukaryota</taxon>
        <taxon>Fungi</taxon>
        <taxon>Dikarya</taxon>
        <taxon>Basidiomycota</taxon>
        <taxon>Agaricomycotina</taxon>
        <taxon>Agaricomycetes</taxon>
        <taxon>Polyporales</taxon>
        <taxon>Polyporaceae</taxon>
        <taxon>Lentinus</taxon>
    </lineage>
</organism>
<dbReference type="CDD" id="cd05008">
    <property type="entry name" value="SIS_GlmS_GlmD_1"/>
    <property type="match status" value="1"/>
</dbReference>
<dbReference type="InterPro" id="IPR001347">
    <property type="entry name" value="SIS_dom"/>
</dbReference>
<sequence>MCGIFAYCSYLQEKDRKTICEILVNGLARQEYRGYDSAGIGIDGDKPGEMFFFKEVGKVAGLRKRIAEANIDTSKTFVSQVSIAHTRWATHGPPSIVNCHPLKSDPNADFCVVHNGIVTNAAALRLVLQKRGYKFESETDTEAVAILTKYIYDSQPDKRPSFTELVKTVLKELEGSFAFVFKSRHYPNEVVTARRGSPLLIGVKTEKKLKVDFVDVEFAGPEGEAKTSNALAPPTSPGGLLAPPQASGSLLRTQSRAFMSEDGLPQPIEFFVASDASAIIEHTKRVLYLEDDDIAHIAEGELHIHRLRRNEEGAPPQSAHRTIETLELELAEIMKGKFDHFMQKEIYEQPESVVNTMRGRVNFDGHRITLGGLRAYLNIIRRGRRIVFCACGTSYHSAIATRAIFEELTEIPVSVELASDFLDRKTPIFRDDVCVFVSQSGETADTILALRYCLERGALCVGVVNTVGSTISRETHCGVHINAGPEIGVASTKAYTSQYIALLMMALQLSEDRISLTERRNQIIEGLHALPGQIKKVLENDKSFQELACGVLSNQRSLLIMGRGYQYATCLEGALKIKEISYMHSEGILAGELKHGPLALIDENMPVIIVMTQDSLYPKVQSAYAQITARKAQPIVVCNEGDDEIPKDCKTIRVPRTVDCLQGLINIIPLQLLSYHLAVKNGFDVDFPRNLAKSVTTE</sequence>
<dbReference type="SUPFAM" id="SSF53697">
    <property type="entry name" value="SIS domain"/>
    <property type="match status" value="1"/>
</dbReference>
<dbReference type="InterPro" id="IPR029055">
    <property type="entry name" value="Ntn_hydrolases_N"/>
</dbReference>
<dbReference type="PROSITE" id="PS51278">
    <property type="entry name" value="GATASE_TYPE_2"/>
    <property type="match status" value="1"/>
</dbReference>
<comment type="pathway">
    <text evidence="3">Nucleotide-sugar biosynthesis; UDP-N-acetyl-alpha-D-glucosamine biosynthesis; alpha-D-glucosamine 6-phosphate from D-fructose 6-phosphate: step 1/1.</text>
</comment>
<feature type="domain" description="Glutamine amidotransferase type-2" evidence="12">
    <location>
        <begin position="2"/>
        <end position="300"/>
    </location>
</feature>
<dbReference type="NCBIfam" id="TIGR01135">
    <property type="entry name" value="glmS"/>
    <property type="match status" value="1"/>
</dbReference>
<evidence type="ECO:0000256" key="7">
    <source>
        <dbReference type="ARBA" id="ARBA00022737"/>
    </source>
</evidence>
<keyword evidence="15" id="KW-1185">Reference proteome</keyword>
<gene>
    <name evidence="14" type="ORF">OH76DRAFT_1486506</name>
</gene>
<dbReference type="GO" id="GO:0006487">
    <property type="term" value="P:protein N-linked glycosylation"/>
    <property type="evidence" value="ECO:0007669"/>
    <property type="project" value="TreeGrafter"/>
</dbReference>
<feature type="domain" description="SIS" evidence="13">
    <location>
        <begin position="548"/>
        <end position="688"/>
    </location>
</feature>
<dbReference type="EC" id="2.6.1.16" evidence="4"/>
<dbReference type="AlphaFoldDB" id="A0A371CY22"/>
<evidence type="ECO:0000313" key="14">
    <source>
        <dbReference type="EMBL" id="RDX45194.1"/>
    </source>
</evidence>
<evidence type="ECO:0000256" key="11">
    <source>
        <dbReference type="SAM" id="MobiDB-lite"/>
    </source>
</evidence>
<evidence type="ECO:0000256" key="9">
    <source>
        <dbReference type="ARBA" id="ARBA00029805"/>
    </source>
</evidence>
<dbReference type="Proteomes" id="UP000256964">
    <property type="component" value="Unassembled WGS sequence"/>
</dbReference>
<reference evidence="14 15" key="1">
    <citation type="journal article" date="2018" name="Biotechnol. Biofuels">
        <title>Integrative visual omics of the white-rot fungus Polyporus brumalis exposes the biotechnological potential of its oxidative enzymes for delignifying raw plant biomass.</title>
        <authorList>
            <person name="Miyauchi S."/>
            <person name="Rancon A."/>
            <person name="Drula E."/>
            <person name="Hage H."/>
            <person name="Chaduli D."/>
            <person name="Favel A."/>
            <person name="Grisel S."/>
            <person name="Henrissat B."/>
            <person name="Herpoel-Gimbert I."/>
            <person name="Ruiz-Duenas F.J."/>
            <person name="Chevret D."/>
            <person name="Hainaut M."/>
            <person name="Lin J."/>
            <person name="Wang M."/>
            <person name="Pangilinan J."/>
            <person name="Lipzen A."/>
            <person name="Lesage-Meessen L."/>
            <person name="Navarro D."/>
            <person name="Riley R."/>
            <person name="Grigoriev I.V."/>
            <person name="Zhou S."/>
            <person name="Raouche S."/>
            <person name="Rosso M.N."/>
        </authorList>
    </citation>
    <scope>NUCLEOTIDE SEQUENCE [LARGE SCALE GENOMIC DNA]</scope>
    <source>
        <strain evidence="14 15">BRFM 1820</strain>
    </source>
</reference>
<keyword evidence="7" id="KW-0677">Repeat</keyword>
<evidence type="ECO:0000256" key="6">
    <source>
        <dbReference type="ARBA" id="ARBA00022679"/>
    </source>
</evidence>
<keyword evidence="8" id="KW-0315">Glutamine amidotransferase</keyword>
<protein>
    <recommendedName>
        <fullName evidence="4">glutamine--fructose-6-phosphate transaminase (isomerizing)</fullName>
        <ecNumber evidence="4">2.6.1.16</ecNumber>
    </recommendedName>
    <alternativeName>
        <fullName evidence="10">D-fructose-6-phosphate amidotransferase</fullName>
    </alternativeName>
    <alternativeName>
        <fullName evidence="9">Hexosephosphate aminotransferase</fullName>
    </alternativeName>
</protein>
<evidence type="ECO:0000256" key="10">
    <source>
        <dbReference type="ARBA" id="ARBA00033302"/>
    </source>
</evidence>
<dbReference type="GO" id="GO:0097367">
    <property type="term" value="F:carbohydrate derivative binding"/>
    <property type="evidence" value="ECO:0007669"/>
    <property type="project" value="InterPro"/>
</dbReference>
<dbReference type="Pfam" id="PF01380">
    <property type="entry name" value="SIS"/>
    <property type="match status" value="2"/>
</dbReference>
<name>A0A371CY22_9APHY</name>
<dbReference type="PROSITE" id="PS51464">
    <property type="entry name" value="SIS"/>
    <property type="match status" value="2"/>
</dbReference>
<dbReference type="Gene3D" id="3.60.20.10">
    <property type="entry name" value="Glutamine Phosphoribosylpyrophosphate, subunit 1, domain 1"/>
    <property type="match status" value="1"/>
</dbReference>
<evidence type="ECO:0000256" key="1">
    <source>
        <dbReference type="ARBA" id="ARBA00001031"/>
    </source>
</evidence>
<proteinExistence type="predicted"/>
<evidence type="ECO:0000256" key="4">
    <source>
        <dbReference type="ARBA" id="ARBA00012916"/>
    </source>
</evidence>
<comment type="catalytic activity">
    <reaction evidence="1">
        <text>D-fructose 6-phosphate + L-glutamine = D-glucosamine 6-phosphate + L-glutamate</text>
        <dbReference type="Rhea" id="RHEA:13237"/>
        <dbReference type="ChEBI" id="CHEBI:29985"/>
        <dbReference type="ChEBI" id="CHEBI:58359"/>
        <dbReference type="ChEBI" id="CHEBI:58725"/>
        <dbReference type="ChEBI" id="CHEBI:61527"/>
        <dbReference type="EC" id="2.6.1.16"/>
    </reaction>
</comment>
<dbReference type="SUPFAM" id="SSF56235">
    <property type="entry name" value="N-terminal nucleophile aminohydrolases (Ntn hydrolases)"/>
    <property type="match status" value="1"/>
</dbReference>
<evidence type="ECO:0000259" key="13">
    <source>
        <dbReference type="PROSITE" id="PS51464"/>
    </source>
</evidence>
<dbReference type="FunFam" id="3.40.50.10490:FF:000001">
    <property type="entry name" value="Glutamine--fructose-6-phosphate aminotransferase [isomerizing]"/>
    <property type="match status" value="1"/>
</dbReference>
<evidence type="ECO:0000259" key="12">
    <source>
        <dbReference type="PROSITE" id="PS51278"/>
    </source>
</evidence>
<dbReference type="InterPro" id="IPR047084">
    <property type="entry name" value="GFAT_N"/>
</dbReference>
<dbReference type="GO" id="GO:0006031">
    <property type="term" value="P:chitin biosynthetic process"/>
    <property type="evidence" value="ECO:0007669"/>
    <property type="project" value="UniProtKB-ARBA"/>
</dbReference>
<dbReference type="CDD" id="cd00714">
    <property type="entry name" value="GFAT"/>
    <property type="match status" value="1"/>
</dbReference>
<dbReference type="NCBIfam" id="NF001484">
    <property type="entry name" value="PRK00331.1"/>
    <property type="match status" value="1"/>
</dbReference>
<dbReference type="Pfam" id="PF13522">
    <property type="entry name" value="GATase_6"/>
    <property type="match status" value="1"/>
</dbReference>
<dbReference type="InterPro" id="IPR035490">
    <property type="entry name" value="GlmS/FrlB_SIS"/>
</dbReference>
<keyword evidence="5" id="KW-0032">Aminotransferase</keyword>
<keyword evidence="6" id="KW-0808">Transferase</keyword>
<evidence type="ECO:0000256" key="3">
    <source>
        <dbReference type="ARBA" id="ARBA00004775"/>
    </source>
</evidence>
<evidence type="ECO:0000313" key="15">
    <source>
        <dbReference type="Proteomes" id="UP000256964"/>
    </source>
</evidence>
<dbReference type="GO" id="GO:0004360">
    <property type="term" value="F:glutamine-fructose-6-phosphate transaminase (isomerizing) activity"/>
    <property type="evidence" value="ECO:0007669"/>
    <property type="project" value="UniProtKB-EC"/>
</dbReference>
<dbReference type="InterPro" id="IPR017932">
    <property type="entry name" value="GATase_2_dom"/>
</dbReference>
<dbReference type="InterPro" id="IPR046348">
    <property type="entry name" value="SIS_dom_sf"/>
</dbReference>
<dbReference type="FunFam" id="3.60.20.10:FF:000052">
    <property type="entry name" value="Glutamine--fructose-6-phosphate aminotransferase [isomerizing] 2"/>
    <property type="match status" value="1"/>
</dbReference>
<accession>A0A371CY22</accession>
<dbReference type="GO" id="GO:0006002">
    <property type="term" value="P:fructose 6-phosphate metabolic process"/>
    <property type="evidence" value="ECO:0007669"/>
    <property type="project" value="TreeGrafter"/>
</dbReference>
<evidence type="ECO:0000256" key="8">
    <source>
        <dbReference type="ARBA" id="ARBA00022962"/>
    </source>
</evidence>
<feature type="region of interest" description="Disordered" evidence="11">
    <location>
        <begin position="224"/>
        <end position="244"/>
    </location>
</feature>
<feature type="domain" description="SIS" evidence="13">
    <location>
        <begin position="376"/>
        <end position="515"/>
    </location>
</feature>
<evidence type="ECO:0000256" key="5">
    <source>
        <dbReference type="ARBA" id="ARBA00022576"/>
    </source>
</evidence>
<dbReference type="PANTHER" id="PTHR10937">
    <property type="entry name" value="GLUCOSAMINE--FRUCTOSE-6-PHOSPHATE AMINOTRANSFERASE, ISOMERIZING"/>
    <property type="match status" value="1"/>
</dbReference>
<dbReference type="STRING" id="139420.A0A371CY22"/>
<dbReference type="FunFam" id="3.40.50.10490:FF:000002">
    <property type="entry name" value="Glutamine--fructose-6-phosphate aminotransferase [isomerizing]"/>
    <property type="match status" value="1"/>
</dbReference>
<dbReference type="CDD" id="cd05009">
    <property type="entry name" value="SIS_GlmS_GlmD_2"/>
    <property type="match status" value="1"/>
</dbReference>
<dbReference type="UniPathway" id="UPA00113">
    <property type="reaction ID" value="UER00528"/>
</dbReference>